<evidence type="ECO:0000256" key="10">
    <source>
        <dbReference type="SAM" id="Phobius"/>
    </source>
</evidence>
<keyword evidence="7 10" id="KW-1133">Transmembrane helix</keyword>
<gene>
    <name evidence="12" type="ORF">M8A51_05605</name>
</gene>
<evidence type="ECO:0000256" key="1">
    <source>
        <dbReference type="ARBA" id="ARBA00004651"/>
    </source>
</evidence>
<keyword evidence="5" id="KW-0762">Sugar transport</keyword>
<protein>
    <submittedName>
        <fullName evidence="12">ABC transporter permease</fullName>
    </submittedName>
</protein>
<dbReference type="Proteomes" id="UP001165541">
    <property type="component" value="Unassembled WGS sequence"/>
</dbReference>
<evidence type="ECO:0000256" key="7">
    <source>
        <dbReference type="ARBA" id="ARBA00022989"/>
    </source>
</evidence>
<keyword evidence="13" id="KW-1185">Reference proteome</keyword>
<sequence length="262" mass="29539">MPKRTPWQIQRAVLFALFVRELKTRVGGRWLGGFWLLFEPLVHVVLLMMLVTFLRRISAPGIDVPVFLITGLMPFFIFKDLSVRLMDAIDSNRGLFNYRQVKPIDALATRALLEVTLRSLVYLVVLGVLGWLGFHVIPVRPLELIGVSLVLVLLGASLGLLFAVGTDDFPKARVFIRMLFGMPLYLGSGVIFSVHRLPPDAQAWLLWNPVLHLIELSRACFFPSYRTLQGVSLSYPAGLAVVFGFFGMALYRVRRDRLLTVA</sequence>
<feature type="transmembrane region" description="Helical" evidence="10">
    <location>
        <begin position="120"/>
        <end position="138"/>
    </location>
</feature>
<proteinExistence type="inferred from homology"/>
<dbReference type="Pfam" id="PF01061">
    <property type="entry name" value="ABC2_membrane"/>
    <property type="match status" value="1"/>
</dbReference>
<reference evidence="12" key="1">
    <citation type="submission" date="2022-05" db="EMBL/GenBank/DDBJ databases">
        <title>Schlegelella sp. nov., isolated from mangrove soil.</title>
        <authorList>
            <person name="Liu Y."/>
            <person name="Ge X."/>
            <person name="Liu W."/>
        </authorList>
    </citation>
    <scope>NUCLEOTIDE SEQUENCE</scope>
    <source>
        <strain evidence="12">S2-27</strain>
    </source>
</reference>
<evidence type="ECO:0000256" key="5">
    <source>
        <dbReference type="ARBA" id="ARBA00022597"/>
    </source>
</evidence>
<evidence type="ECO:0000256" key="2">
    <source>
        <dbReference type="ARBA" id="ARBA00007783"/>
    </source>
</evidence>
<evidence type="ECO:0000313" key="13">
    <source>
        <dbReference type="Proteomes" id="UP001165541"/>
    </source>
</evidence>
<feature type="transmembrane region" description="Helical" evidence="10">
    <location>
        <begin position="57"/>
        <end position="78"/>
    </location>
</feature>
<evidence type="ECO:0000256" key="3">
    <source>
        <dbReference type="ARBA" id="ARBA00022448"/>
    </source>
</evidence>
<keyword evidence="9 10" id="KW-0472">Membrane</keyword>
<keyword evidence="4" id="KW-1003">Cell membrane</keyword>
<name>A0ABT0YJX5_9BURK</name>
<comment type="similarity">
    <text evidence="2">Belongs to the ABC-2 integral membrane protein family.</text>
</comment>
<evidence type="ECO:0000313" key="12">
    <source>
        <dbReference type="EMBL" id="MCM5679005.1"/>
    </source>
</evidence>
<feature type="transmembrane region" description="Helical" evidence="10">
    <location>
        <begin position="233"/>
        <end position="251"/>
    </location>
</feature>
<keyword evidence="3" id="KW-0813">Transport</keyword>
<dbReference type="PANTHER" id="PTHR30413:SF10">
    <property type="entry name" value="CAPSULE POLYSACCHARIDE EXPORT INNER-MEMBRANE PROTEIN CTRC"/>
    <property type="match status" value="1"/>
</dbReference>
<dbReference type="RefSeq" id="WP_251777195.1">
    <property type="nucleotide sequence ID" value="NZ_JAMKFE010000003.1"/>
</dbReference>
<dbReference type="PRINTS" id="PR00164">
    <property type="entry name" value="ABC2TRNSPORT"/>
</dbReference>
<feature type="transmembrane region" description="Helical" evidence="10">
    <location>
        <begin position="175"/>
        <end position="195"/>
    </location>
</feature>
<organism evidence="12 13">
    <name type="scientific">Caldimonas mangrovi</name>
    <dbReference type="NCBI Taxonomy" id="2944811"/>
    <lineage>
        <taxon>Bacteria</taxon>
        <taxon>Pseudomonadati</taxon>
        <taxon>Pseudomonadota</taxon>
        <taxon>Betaproteobacteria</taxon>
        <taxon>Burkholderiales</taxon>
        <taxon>Sphaerotilaceae</taxon>
        <taxon>Caldimonas</taxon>
    </lineage>
</organism>
<dbReference type="InterPro" id="IPR000412">
    <property type="entry name" value="ABC_2_transport"/>
</dbReference>
<evidence type="ECO:0000256" key="9">
    <source>
        <dbReference type="ARBA" id="ARBA00023136"/>
    </source>
</evidence>
<feature type="transmembrane region" description="Helical" evidence="10">
    <location>
        <begin position="144"/>
        <end position="163"/>
    </location>
</feature>
<keyword evidence="6 10" id="KW-0812">Transmembrane</keyword>
<evidence type="ECO:0000256" key="4">
    <source>
        <dbReference type="ARBA" id="ARBA00022475"/>
    </source>
</evidence>
<feature type="transmembrane region" description="Helical" evidence="10">
    <location>
        <begin position="30"/>
        <end position="51"/>
    </location>
</feature>
<comment type="caution">
    <text evidence="12">The sequence shown here is derived from an EMBL/GenBank/DDBJ whole genome shotgun (WGS) entry which is preliminary data.</text>
</comment>
<dbReference type="EMBL" id="JAMKFE010000003">
    <property type="protein sequence ID" value="MCM5679005.1"/>
    <property type="molecule type" value="Genomic_DNA"/>
</dbReference>
<feature type="domain" description="ABC-2 type transporter transmembrane" evidence="11">
    <location>
        <begin position="14"/>
        <end position="222"/>
    </location>
</feature>
<evidence type="ECO:0000256" key="6">
    <source>
        <dbReference type="ARBA" id="ARBA00022692"/>
    </source>
</evidence>
<dbReference type="PANTHER" id="PTHR30413">
    <property type="entry name" value="INNER MEMBRANE TRANSPORT PERMEASE"/>
    <property type="match status" value="1"/>
</dbReference>
<comment type="subcellular location">
    <subcellularLocation>
        <location evidence="1">Cell membrane</location>
        <topology evidence="1">Multi-pass membrane protein</topology>
    </subcellularLocation>
</comment>
<accession>A0ABT0YJX5</accession>
<keyword evidence="8" id="KW-0625">Polysaccharide transport</keyword>
<evidence type="ECO:0000256" key="8">
    <source>
        <dbReference type="ARBA" id="ARBA00023047"/>
    </source>
</evidence>
<dbReference type="InterPro" id="IPR013525">
    <property type="entry name" value="ABC2_TM"/>
</dbReference>
<evidence type="ECO:0000259" key="11">
    <source>
        <dbReference type="Pfam" id="PF01061"/>
    </source>
</evidence>